<gene>
    <name evidence="4" type="ORF">AN477_13465</name>
</gene>
<protein>
    <recommendedName>
        <fullName evidence="3">AAA+ ATPase domain-containing protein</fullName>
    </recommendedName>
</protein>
<reference evidence="4 5" key="1">
    <citation type="submission" date="2015-09" db="EMBL/GenBank/DDBJ databases">
        <title>Draft genome sequence of Alicyclobacillus ferrooxydans DSM 22381.</title>
        <authorList>
            <person name="Hemp J."/>
        </authorList>
    </citation>
    <scope>NUCLEOTIDE SEQUENCE [LARGE SCALE GENOMIC DNA]</scope>
    <source>
        <strain evidence="4 5">TC-34</strain>
    </source>
</reference>
<dbReference type="SMART" id="SM00382">
    <property type="entry name" value="AAA"/>
    <property type="match status" value="1"/>
</dbReference>
<evidence type="ECO:0000313" key="4">
    <source>
        <dbReference type="EMBL" id="KPV43296.1"/>
    </source>
</evidence>
<comment type="caution">
    <text evidence="4">The sequence shown here is derived from an EMBL/GenBank/DDBJ whole genome shotgun (WGS) entry which is preliminary data.</text>
</comment>
<proteinExistence type="predicted"/>
<dbReference type="GO" id="GO:0005524">
    <property type="term" value="F:ATP binding"/>
    <property type="evidence" value="ECO:0007669"/>
    <property type="project" value="UniProtKB-KW"/>
</dbReference>
<keyword evidence="2" id="KW-0067">ATP-binding</keyword>
<evidence type="ECO:0000256" key="2">
    <source>
        <dbReference type="ARBA" id="ARBA00022840"/>
    </source>
</evidence>
<dbReference type="AlphaFoldDB" id="A0A0P9EJV5"/>
<dbReference type="InterPro" id="IPR003593">
    <property type="entry name" value="AAA+_ATPase"/>
</dbReference>
<dbReference type="PANTHER" id="PTHR20953:SF3">
    <property type="entry name" value="P-LOOP CONTAINING NUCLEOSIDE TRIPHOSPHATE HYDROLASES SUPERFAMILY PROTEIN"/>
    <property type="match status" value="1"/>
</dbReference>
<organism evidence="4 5">
    <name type="scientific">Alicyclobacillus ferrooxydans</name>
    <dbReference type="NCBI Taxonomy" id="471514"/>
    <lineage>
        <taxon>Bacteria</taxon>
        <taxon>Bacillati</taxon>
        <taxon>Bacillota</taxon>
        <taxon>Bacilli</taxon>
        <taxon>Bacillales</taxon>
        <taxon>Alicyclobacillaceae</taxon>
        <taxon>Alicyclobacillus</taxon>
    </lineage>
</organism>
<sequence>MDQVDETSARRTWEQVFHVCPPDIRGRLESLDPAYLRRIEEVRLRLGQPVQLAGWGFDRFLGEAGDVTTDPRSGFLVTEDHLARVIQGVTQASLYAVEDDLKKGFVTMQGGHRVGIAGRAVLGNRGEIKAVRSIFSVNIRVARERHGVASQLAKYTVDKENGRPLSVLLISPPQCGKTTLLRDLARLWSWGIIAPGIPGAKVSIVDERSELAGSVDGRPQFDIGPRTDLLDACPKAEGMRIAIRSLSPAVLVTDEIGHEEDARAIMDATHAGVAVVTSVHAGSVEQWRQRPAMEGLFQSRAFDRYVLIGRQDGPGTILRIEDADQHVLYRRASSSKRVDLR</sequence>
<dbReference type="PANTHER" id="PTHR20953">
    <property type="entry name" value="KINASE-RELATED"/>
    <property type="match status" value="1"/>
</dbReference>
<dbReference type="Gene3D" id="3.40.50.300">
    <property type="entry name" value="P-loop containing nucleotide triphosphate hydrolases"/>
    <property type="match status" value="1"/>
</dbReference>
<dbReference type="InterPro" id="IPR027417">
    <property type="entry name" value="P-loop_NTPase"/>
</dbReference>
<dbReference type="Pfam" id="PF19568">
    <property type="entry name" value="Spore_III_AA"/>
    <property type="match status" value="1"/>
</dbReference>
<evidence type="ECO:0000313" key="5">
    <source>
        <dbReference type="Proteomes" id="UP000050482"/>
    </source>
</evidence>
<keyword evidence="5" id="KW-1185">Reference proteome</keyword>
<keyword evidence="1" id="KW-0547">Nucleotide-binding</keyword>
<dbReference type="NCBIfam" id="TIGR02858">
    <property type="entry name" value="spore_III_AA"/>
    <property type="match status" value="1"/>
</dbReference>
<dbReference type="InterPro" id="IPR014217">
    <property type="entry name" value="Spore_III_AA"/>
</dbReference>
<feature type="domain" description="AAA+ ATPase" evidence="3">
    <location>
        <begin position="163"/>
        <end position="312"/>
    </location>
</feature>
<dbReference type="EMBL" id="LJCO01000054">
    <property type="protein sequence ID" value="KPV43296.1"/>
    <property type="molecule type" value="Genomic_DNA"/>
</dbReference>
<accession>A0A0P9EJV5</accession>
<dbReference type="Proteomes" id="UP000050482">
    <property type="component" value="Unassembled WGS sequence"/>
</dbReference>
<evidence type="ECO:0000256" key="1">
    <source>
        <dbReference type="ARBA" id="ARBA00022741"/>
    </source>
</evidence>
<dbReference type="SUPFAM" id="SSF52540">
    <property type="entry name" value="P-loop containing nucleoside triphosphate hydrolases"/>
    <property type="match status" value="1"/>
</dbReference>
<dbReference type="STRING" id="471514.AN477_13465"/>
<dbReference type="PATRIC" id="fig|471514.4.peg.1396"/>
<dbReference type="InterPro" id="IPR045735">
    <property type="entry name" value="Spore_III_AA_AAA+_ATPase"/>
</dbReference>
<name>A0A0P9EJV5_9BACL</name>
<evidence type="ECO:0000259" key="3">
    <source>
        <dbReference type="SMART" id="SM00382"/>
    </source>
</evidence>